<organism evidence="9 10">
    <name type="scientific">Eleutherodactylus coqui</name>
    <name type="common">Puerto Rican coqui</name>
    <dbReference type="NCBI Taxonomy" id="57060"/>
    <lineage>
        <taxon>Eukaryota</taxon>
        <taxon>Metazoa</taxon>
        <taxon>Chordata</taxon>
        <taxon>Craniata</taxon>
        <taxon>Vertebrata</taxon>
        <taxon>Euteleostomi</taxon>
        <taxon>Amphibia</taxon>
        <taxon>Batrachia</taxon>
        <taxon>Anura</taxon>
        <taxon>Neobatrachia</taxon>
        <taxon>Hyloidea</taxon>
        <taxon>Eleutherodactylidae</taxon>
        <taxon>Eleutherodactylinae</taxon>
        <taxon>Eleutherodactylus</taxon>
        <taxon>Eleutherodactylus</taxon>
    </lineage>
</organism>
<evidence type="ECO:0000256" key="7">
    <source>
        <dbReference type="RuleBase" id="RU363034"/>
    </source>
</evidence>
<evidence type="ECO:0000256" key="4">
    <source>
        <dbReference type="ARBA" id="ARBA00022825"/>
    </source>
</evidence>
<dbReference type="FunFam" id="2.40.10.10:FF:000003">
    <property type="entry name" value="Transmembrane serine protease 3"/>
    <property type="match status" value="1"/>
</dbReference>
<dbReference type="InterPro" id="IPR009003">
    <property type="entry name" value="Peptidase_S1_PA"/>
</dbReference>
<evidence type="ECO:0000313" key="9">
    <source>
        <dbReference type="EMBL" id="KAG9480641.1"/>
    </source>
</evidence>
<feature type="domain" description="Peptidase S1" evidence="8">
    <location>
        <begin position="1"/>
        <end position="212"/>
    </location>
</feature>
<gene>
    <name evidence="9" type="ORF">GDO78_012221</name>
</gene>
<keyword evidence="6" id="KW-1015">Disulfide bond</keyword>
<dbReference type="GO" id="GO:0004252">
    <property type="term" value="F:serine-type endopeptidase activity"/>
    <property type="evidence" value="ECO:0007669"/>
    <property type="project" value="InterPro"/>
</dbReference>
<dbReference type="InterPro" id="IPR001254">
    <property type="entry name" value="Trypsin_dom"/>
</dbReference>
<evidence type="ECO:0000256" key="3">
    <source>
        <dbReference type="ARBA" id="ARBA00022801"/>
    </source>
</evidence>
<evidence type="ECO:0000256" key="2">
    <source>
        <dbReference type="ARBA" id="ARBA00022723"/>
    </source>
</evidence>
<dbReference type="PROSITE" id="PS50240">
    <property type="entry name" value="TRYPSIN_DOM"/>
    <property type="match status" value="1"/>
</dbReference>
<dbReference type="Pfam" id="PF00089">
    <property type="entry name" value="Trypsin"/>
    <property type="match status" value="1"/>
</dbReference>
<protein>
    <recommendedName>
        <fullName evidence="8">Peptidase S1 domain-containing protein</fullName>
    </recommendedName>
</protein>
<dbReference type="PANTHER" id="PTHR24252">
    <property type="entry name" value="ACROSIN-RELATED"/>
    <property type="match status" value="1"/>
</dbReference>
<keyword evidence="3 7" id="KW-0378">Hydrolase</keyword>
<dbReference type="GO" id="GO:0006508">
    <property type="term" value="P:proteolysis"/>
    <property type="evidence" value="ECO:0007669"/>
    <property type="project" value="UniProtKB-KW"/>
</dbReference>
<dbReference type="Gene3D" id="2.40.10.10">
    <property type="entry name" value="Trypsin-like serine proteases"/>
    <property type="match status" value="2"/>
</dbReference>
<sequence>MNGIHRCGASLINNTWLVSAAHCFETDNRPNMWTVVLGKTSSTPQHGLKVKRIITYQPYFSEAHQNDIALVQLLDPVNFNQNIRPVCLPSASENFADDKSCYVTGWGALKEDGSLSSVLQQAELKIIPPTLCSSSHVYGYHIKPSMICAGYIDGKTDSCQGDSGGPLVALQSNNRWSLLGIVSFGYGCALPMKPGVYSKVTYFRSWITQRSGV</sequence>
<keyword evidence="2" id="KW-0479">Metal-binding</keyword>
<dbReference type="PROSITE" id="PS00134">
    <property type="entry name" value="TRYPSIN_HIS"/>
    <property type="match status" value="1"/>
</dbReference>
<accession>A0A8J6F551</accession>
<dbReference type="Proteomes" id="UP000770717">
    <property type="component" value="Unassembled WGS sequence"/>
</dbReference>
<dbReference type="PANTHER" id="PTHR24252:SF28">
    <property type="entry name" value="TRANSMEMBRANE PROTEASE SERINE 11C ISOFORM X1"/>
    <property type="match status" value="1"/>
</dbReference>
<keyword evidence="5" id="KW-0106">Calcium</keyword>
<dbReference type="EMBL" id="WNTK01000007">
    <property type="protein sequence ID" value="KAG9480641.1"/>
    <property type="molecule type" value="Genomic_DNA"/>
</dbReference>
<dbReference type="PROSITE" id="PS00135">
    <property type="entry name" value="TRYPSIN_SER"/>
    <property type="match status" value="1"/>
</dbReference>
<evidence type="ECO:0000259" key="8">
    <source>
        <dbReference type="PROSITE" id="PS50240"/>
    </source>
</evidence>
<keyword evidence="10" id="KW-1185">Reference proteome</keyword>
<dbReference type="OrthoDB" id="9425590at2759"/>
<reference evidence="9" key="1">
    <citation type="thesis" date="2020" institute="ProQuest LLC" country="789 East Eisenhower Parkway, Ann Arbor, MI, USA">
        <title>Comparative Genomics and Chromosome Evolution.</title>
        <authorList>
            <person name="Mudd A.B."/>
        </authorList>
    </citation>
    <scope>NUCLEOTIDE SEQUENCE</scope>
    <source>
        <strain evidence="9">HN-11 Male</strain>
        <tissue evidence="9">Kidney and liver</tissue>
    </source>
</reference>
<proteinExistence type="predicted"/>
<evidence type="ECO:0000313" key="10">
    <source>
        <dbReference type="Proteomes" id="UP000770717"/>
    </source>
</evidence>
<keyword evidence="1 7" id="KW-0645">Protease</keyword>
<dbReference type="SMART" id="SM00020">
    <property type="entry name" value="Tryp_SPc"/>
    <property type="match status" value="1"/>
</dbReference>
<dbReference type="InterPro" id="IPR043504">
    <property type="entry name" value="Peptidase_S1_PA_chymotrypsin"/>
</dbReference>
<evidence type="ECO:0000256" key="5">
    <source>
        <dbReference type="ARBA" id="ARBA00022837"/>
    </source>
</evidence>
<keyword evidence="4 7" id="KW-0720">Serine protease</keyword>
<name>A0A8J6F551_ELECQ</name>
<evidence type="ECO:0000256" key="6">
    <source>
        <dbReference type="ARBA" id="ARBA00023157"/>
    </source>
</evidence>
<evidence type="ECO:0000256" key="1">
    <source>
        <dbReference type="ARBA" id="ARBA00022670"/>
    </source>
</evidence>
<comment type="caution">
    <text evidence="9">The sequence shown here is derived from an EMBL/GenBank/DDBJ whole genome shotgun (WGS) entry which is preliminary data.</text>
</comment>
<dbReference type="InterPro" id="IPR033116">
    <property type="entry name" value="TRYPSIN_SER"/>
</dbReference>
<dbReference type="PRINTS" id="PR00722">
    <property type="entry name" value="CHYMOTRYPSIN"/>
</dbReference>
<dbReference type="InterPro" id="IPR018114">
    <property type="entry name" value="TRYPSIN_HIS"/>
</dbReference>
<dbReference type="GO" id="GO:0046872">
    <property type="term" value="F:metal ion binding"/>
    <property type="evidence" value="ECO:0007669"/>
    <property type="project" value="UniProtKB-KW"/>
</dbReference>
<dbReference type="CDD" id="cd00190">
    <property type="entry name" value="Tryp_SPc"/>
    <property type="match status" value="1"/>
</dbReference>
<dbReference type="SUPFAM" id="SSF50494">
    <property type="entry name" value="Trypsin-like serine proteases"/>
    <property type="match status" value="1"/>
</dbReference>
<dbReference type="AlphaFoldDB" id="A0A8J6F551"/>
<dbReference type="InterPro" id="IPR001314">
    <property type="entry name" value="Peptidase_S1A"/>
</dbReference>